<feature type="transmembrane region" description="Helical" evidence="15">
    <location>
        <begin position="116"/>
        <end position="137"/>
    </location>
</feature>
<keyword evidence="14" id="KW-1015">Disulfide bond</keyword>
<feature type="site" description="Interaction with the cone snail toxin Con-ikot-ikot" evidence="13">
    <location>
        <position position="333"/>
    </location>
</feature>
<dbReference type="SMART" id="SM00918">
    <property type="entry name" value="Lig_chan-Glu_bd"/>
    <property type="match status" value="1"/>
</dbReference>
<feature type="site" description="Interaction with the cone snail toxin Con-ikot-ikot" evidence="13">
    <location>
        <position position="245"/>
    </location>
</feature>
<keyword evidence="7 15" id="KW-0472">Membrane</keyword>
<dbReference type="InterPro" id="IPR019594">
    <property type="entry name" value="Glu/Gly-bd"/>
</dbReference>
<accession>B3RXL8</accession>
<evidence type="ECO:0000256" key="3">
    <source>
        <dbReference type="ARBA" id="ARBA00022475"/>
    </source>
</evidence>
<keyword evidence="9" id="KW-0325">Glycoprotein</keyword>
<keyword evidence="2" id="KW-0813">Transport</keyword>
<keyword evidence="10" id="KW-1071">Ligand-gated ion channel</keyword>
<reference evidence="18 19" key="1">
    <citation type="journal article" date="2008" name="Nature">
        <title>The Trichoplax genome and the nature of placozoans.</title>
        <authorList>
            <person name="Srivastava M."/>
            <person name="Begovic E."/>
            <person name="Chapman J."/>
            <person name="Putnam N.H."/>
            <person name="Hellsten U."/>
            <person name="Kawashima T."/>
            <person name="Kuo A."/>
            <person name="Mitros T."/>
            <person name="Salamov A."/>
            <person name="Carpenter M.L."/>
            <person name="Signorovitch A.Y."/>
            <person name="Moreno M.A."/>
            <person name="Kamm K."/>
            <person name="Grimwood J."/>
            <person name="Schmutz J."/>
            <person name="Shapiro H."/>
            <person name="Grigoriev I.V."/>
            <person name="Buss L.W."/>
            <person name="Schierwater B."/>
            <person name="Dellaporta S.L."/>
            <person name="Rokhsar D.S."/>
        </authorList>
    </citation>
    <scope>NUCLEOTIDE SEQUENCE [LARGE SCALE GENOMIC DNA]</scope>
    <source>
        <strain evidence="18 19">Grell-BS-1999</strain>
    </source>
</reference>
<proteinExistence type="predicted"/>
<feature type="binding site" evidence="12">
    <location>
        <position position="71"/>
    </location>
    <ligand>
        <name>L-glutamate</name>
        <dbReference type="ChEBI" id="CHEBI:29985"/>
    </ligand>
</feature>
<dbReference type="PhylomeDB" id="B3RXL8"/>
<dbReference type="FunFam" id="1.10.287.70:FF:000143">
    <property type="entry name" value="Probable glutamate receptor"/>
    <property type="match status" value="1"/>
</dbReference>
<keyword evidence="19" id="KW-1185">Reference proteome</keyword>
<evidence type="ECO:0000256" key="10">
    <source>
        <dbReference type="ARBA" id="ARBA00023286"/>
    </source>
</evidence>
<evidence type="ECO:0008006" key="20">
    <source>
        <dbReference type="Google" id="ProtNLM"/>
    </source>
</evidence>
<dbReference type="RefSeq" id="XP_002112772.1">
    <property type="nucleotide sequence ID" value="XM_002112736.1"/>
</dbReference>
<evidence type="ECO:0000256" key="13">
    <source>
        <dbReference type="PIRSR" id="PIRSR601508-2"/>
    </source>
</evidence>
<dbReference type="OrthoDB" id="5984008at2759"/>
<evidence type="ECO:0000256" key="1">
    <source>
        <dbReference type="ARBA" id="ARBA00004651"/>
    </source>
</evidence>
<dbReference type="FunFam" id="3.40.190.10:FF:000024">
    <property type="entry name" value="Glutamate receptor, ionotropic, delta 1"/>
    <property type="match status" value="1"/>
</dbReference>
<dbReference type="GeneID" id="6753985"/>
<evidence type="ECO:0000256" key="4">
    <source>
        <dbReference type="ARBA" id="ARBA00022692"/>
    </source>
</evidence>
<dbReference type="SUPFAM" id="SSF53850">
    <property type="entry name" value="Periplasmic binding protein-like II"/>
    <property type="match status" value="1"/>
</dbReference>
<protein>
    <recommendedName>
        <fullName evidence="20">Ionotropic glutamate receptor C-terminal domain-containing protein</fullName>
    </recommendedName>
</protein>
<dbReference type="GO" id="GO:0038023">
    <property type="term" value="F:signaling receptor activity"/>
    <property type="evidence" value="ECO:0007669"/>
    <property type="project" value="InterPro"/>
</dbReference>
<evidence type="ECO:0000259" key="17">
    <source>
        <dbReference type="SMART" id="SM00918"/>
    </source>
</evidence>
<feature type="disulfide bond" evidence="14">
    <location>
        <begin position="299"/>
        <end position="354"/>
    </location>
</feature>
<sequence>MKEYDVFTGQPSYQGFCIDLINAISEIVGFKYELYVSPDGQYGSQLNNSKWTGMVGQLQDHVSDAALGDFTISRERQRVIEFTVPYFYSHTAILLRHPGQRSPDLFQFLYPFTLEVWISVIIAAVGVSLLLAIYNYLSPYSWGNINNQAREAGMDQTLGNSIWFISAALLQQGCESTPRGVSSRILGLSWWFFALIIAQTYTAQLTAHLSVTPTNPTISSIHQLANSHQYRVGVTNGSQTLDFVKSSTSSVHQELWNKIVKGGKLCENTSEGIENVHQGSFAFLLDRPKAKYTTFRLPCDLMIIGKPFNQNSFGIGLPMHSAYLRNFSLAILKLKDRGYLDYLRKKWWSDRSQCTSSSKIDSDVSQMTIRYLGGIFITLFIGFFIGYVILFAEMAWHYYHLRNEVIVIFDFGSYTVEITPTVFNSRLSSW</sequence>
<dbReference type="KEGG" id="tad:TRIADDRAFT_25027"/>
<dbReference type="GO" id="GO:0015276">
    <property type="term" value="F:ligand-gated monoatomic ion channel activity"/>
    <property type="evidence" value="ECO:0007669"/>
    <property type="project" value="InterPro"/>
</dbReference>
<dbReference type="AlphaFoldDB" id="B3RXL8"/>
<evidence type="ECO:0000256" key="9">
    <source>
        <dbReference type="ARBA" id="ARBA00023180"/>
    </source>
</evidence>
<dbReference type="Gene3D" id="1.10.287.70">
    <property type="match status" value="1"/>
</dbReference>
<name>B3RXL8_TRIAD</name>
<dbReference type="InterPro" id="IPR001508">
    <property type="entry name" value="Iono_Glu_rcpt_met"/>
</dbReference>
<dbReference type="InParanoid" id="B3RXL8"/>
<keyword evidence="8" id="KW-0675">Receptor</keyword>
<keyword evidence="11" id="KW-0407">Ion channel</keyword>
<dbReference type="SMR" id="B3RXL8"/>
<dbReference type="Gene3D" id="3.40.190.10">
    <property type="entry name" value="Periplasmic binding protein-like II"/>
    <property type="match status" value="2"/>
</dbReference>
<dbReference type="Proteomes" id="UP000009022">
    <property type="component" value="Unassembled WGS sequence"/>
</dbReference>
<evidence type="ECO:0000256" key="15">
    <source>
        <dbReference type="SAM" id="Phobius"/>
    </source>
</evidence>
<dbReference type="PANTHER" id="PTHR18966">
    <property type="entry name" value="IONOTROPIC GLUTAMATE RECEPTOR"/>
    <property type="match status" value="1"/>
</dbReference>
<evidence type="ECO:0000256" key="14">
    <source>
        <dbReference type="PIRSR" id="PIRSR601508-3"/>
    </source>
</evidence>
<dbReference type="SMART" id="SM00079">
    <property type="entry name" value="PBPe"/>
    <property type="match status" value="1"/>
</dbReference>
<keyword evidence="5 15" id="KW-1133">Transmembrane helix</keyword>
<keyword evidence="3" id="KW-1003">Cell membrane</keyword>
<evidence type="ECO:0000313" key="19">
    <source>
        <dbReference type="Proteomes" id="UP000009022"/>
    </source>
</evidence>
<dbReference type="HOGENOM" id="CLU_007257_0_1_1"/>
<dbReference type="OMA" id="DEGCELM"/>
<dbReference type="STRING" id="10228.B3RXL8"/>
<dbReference type="CTD" id="6753985"/>
<feature type="domain" description="Ionotropic glutamate receptor L-glutamate and glycine-binding" evidence="17">
    <location>
        <begin position="3"/>
        <end position="60"/>
    </location>
</feature>
<dbReference type="eggNOG" id="KOG1052">
    <property type="taxonomic scope" value="Eukaryota"/>
</dbReference>
<evidence type="ECO:0000256" key="5">
    <source>
        <dbReference type="ARBA" id="ARBA00022989"/>
    </source>
</evidence>
<feature type="site" description="Crucial to convey clamshell closure to channel opening" evidence="13">
    <location>
        <position position="218"/>
    </location>
</feature>
<evidence type="ECO:0000256" key="8">
    <source>
        <dbReference type="ARBA" id="ARBA00023170"/>
    </source>
</evidence>
<dbReference type="Pfam" id="PF00060">
    <property type="entry name" value="Lig_chan"/>
    <property type="match status" value="1"/>
</dbReference>
<feature type="binding site" evidence="12">
    <location>
        <position position="76"/>
    </location>
    <ligand>
        <name>L-glutamate</name>
        <dbReference type="ChEBI" id="CHEBI:29985"/>
    </ligand>
</feature>
<comment type="subcellular location">
    <subcellularLocation>
        <location evidence="1">Cell membrane</location>
        <topology evidence="1">Multi-pass membrane protein</topology>
    </subcellularLocation>
</comment>
<evidence type="ECO:0000256" key="2">
    <source>
        <dbReference type="ARBA" id="ARBA00022448"/>
    </source>
</evidence>
<feature type="domain" description="Ionotropic glutamate receptor C-terminal" evidence="16">
    <location>
        <begin position="3"/>
        <end position="350"/>
    </location>
</feature>
<feature type="binding site" evidence="12">
    <location>
        <position position="286"/>
    </location>
    <ligand>
        <name>L-glutamate</name>
        <dbReference type="ChEBI" id="CHEBI:29985"/>
    </ligand>
</feature>
<dbReference type="InterPro" id="IPR001320">
    <property type="entry name" value="Iontro_rcpt_C"/>
</dbReference>
<evidence type="ECO:0000256" key="6">
    <source>
        <dbReference type="ARBA" id="ARBA00023065"/>
    </source>
</evidence>
<feature type="transmembrane region" description="Helical" evidence="15">
    <location>
        <begin position="371"/>
        <end position="392"/>
    </location>
</feature>
<organism evidence="18 19">
    <name type="scientific">Trichoplax adhaerens</name>
    <name type="common">Trichoplax reptans</name>
    <dbReference type="NCBI Taxonomy" id="10228"/>
    <lineage>
        <taxon>Eukaryota</taxon>
        <taxon>Metazoa</taxon>
        <taxon>Placozoa</taxon>
        <taxon>Uniplacotomia</taxon>
        <taxon>Trichoplacea</taxon>
        <taxon>Trichoplacidae</taxon>
        <taxon>Trichoplax</taxon>
    </lineage>
</organism>
<dbReference type="InterPro" id="IPR015683">
    <property type="entry name" value="Ionotropic_Glu_rcpt"/>
</dbReference>
<keyword evidence="4 15" id="KW-0812">Transmembrane</keyword>
<evidence type="ECO:0000256" key="11">
    <source>
        <dbReference type="ARBA" id="ARBA00023303"/>
    </source>
</evidence>
<dbReference type="EMBL" id="DS985245">
    <property type="protein sequence ID" value="EDV24882.1"/>
    <property type="molecule type" value="Genomic_DNA"/>
</dbReference>
<keyword evidence="6" id="KW-0406">Ion transport</keyword>
<evidence type="ECO:0000259" key="16">
    <source>
        <dbReference type="SMART" id="SM00079"/>
    </source>
</evidence>
<evidence type="ECO:0000256" key="12">
    <source>
        <dbReference type="PIRSR" id="PIRSR601508-1"/>
    </source>
</evidence>
<evidence type="ECO:0000256" key="7">
    <source>
        <dbReference type="ARBA" id="ARBA00023136"/>
    </source>
</evidence>
<dbReference type="GO" id="GO:0005886">
    <property type="term" value="C:plasma membrane"/>
    <property type="evidence" value="ECO:0007669"/>
    <property type="project" value="UniProtKB-SubCell"/>
</dbReference>
<dbReference type="Pfam" id="PF10613">
    <property type="entry name" value="Lig_chan-Glu_bd"/>
    <property type="match status" value="1"/>
</dbReference>
<gene>
    <name evidence="18" type="ORF">TRIADDRAFT_25027</name>
</gene>
<evidence type="ECO:0000313" key="18">
    <source>
        <dbReference type="EMBL" id="EDV24882.1"/>
    </source>
</evidence>
<dbReference type="PRINTS" id="PR00177">
    <property type="entry name" value="NMDARECEPTOR"/>
</dbReference>
<feature type="binding site" evidence="12">
    <location>
        <position position="240"/>
    </location>
    <ligand>
        <name>L-glutamate</name>
        <dbReference type="ChEBI" id="CHEBI:29985"/>
    </ligand>
</feature>